<dbReference type="InterPro" id="IPR013783">
    <property type="entry name" value="Ig-like_fold"/>
</dbReference>
<organism evidence="3 4">
    <name type="scientific">Methanosarcina horonobensis HB-1 = JCM 15518</name>
    <dbReference type="NCBI Taxonomy" id="1434110"/>
    <lineage>
        <taxon>Archaea</taxon>
        <taxon>Methanobacteriati</taxon>
        <taxon>Methanobacteriota</taxon>
        <taxon>Stenosarchaea group</taxon>
        <taxon>Methanomicrobia</taxon>
        <taxon>Methanosarcinales</taxon>
        <taxon>Methanosarcinaceae</taxon>
        <taxon>Methanosarcina</taxon>
    </lineage>
</organism>
<dbReference type="PATRIC" id="fig|1434110.4.peg.3776"/>
<feature type="domain" description="CARDB" evidence="1">
    <location>
        <begin position="311"/>
        <end position="408"/>
    </location>
</feature>
<dbReference type="InterPro" id="IPR011635">
    <property type="entry name" value="CARDB"/>
</dbReference>
<name>A0A0E3SGD7_9EURY</name>
<evidence type="ECO:0000259" key="1">
    <source>
        <dbReference type="Pfam" id="PF07705"/>
    </source>
</evidence>
<evidence type="ECO:0000313" key="4">
    <source>
        <dbReference type="Proteomes" id="UP000033101"/>
    </source>
</evidence>
<dbReference type="OrthoDB" id="110387at2157"/>
<dbReference type="AlphaFoldDB" id="A0A0E3SGD7"/>
<sequence>MLLKSEKLSRFFLYFAGVLIFFTYVSPCLATYNFEGSPEQDELIEVTSGTIKGGLYIDGGDGLKKTPYVQEFNVPGDSVVWAKIYVGVWGGTEAKKGTLDLTVGGKEFESVDLEGKADKGDDEDQNPAIYCTGHGVYWIAYDVSSNISTGPLKVEAKTSGDIDGRIYGIILAAAYEDKEGEDTRYWIEEGNINLHGKGWSGDLASTHDEAYADFSGKVDVDKYKTANLAVVYLCGSPGLEDSLYFNDEQLSDGDNKNDIANSKSYFDFKFFDVLDILADDDNELKFQRDNEDYLHPVLAVLSLGTGEEGSSDLIVSGLTVPLLYAGKDNTIKANIKNIGKDPAYGFQAALYADDEIVSTVPVSSLSDGKSKTIEFNWKPARDGKQALKVYVDYTNKKKELCEVNNWNTPFLSRIVDLTPPELEIEYPEDGKSVDAGYLTVSGTAKDTNRNLTVEVNGQKALLAGESWSASVPVVSGSNTIVVCAVDGENNTARELIIVDGKASSRSEFKNSLETNNETEPYNQTGQIFRNYDSEIQADLSGFCGEIGFIAAVLYLRLRNRGKQP</sequence>
<dbReference type="Proteomes" id="UP000033101">
    <property type="component" value="Chromosome"/>
</dbReference>
<dbReference type="STRING" id="1434110.MSHOH_2929"/>
<protein>
    <submittedName>
        <fullName evidence="3">Cell surface protein</fullName>
    </submittedName>
</protein>
<dbReference type="HOGENOM" id="CLU_473820_0_0_2"/>
<evidence type="ECO:0000313" key="3">
    <source>
        <dbReference type="EMBL" id="AKB79412.1"/>
    </source>
</evidence>
<dbReference type="Pfam" id="PF09136">
    <property type="entry name" value="Glucodextran_B"/>
    <property type="match status" value="1"/>
</dbReference>
<feature type="domain" description="DUF3344" evidence="2">
    <location>
        <begin position="40"/>
        <end position="303"/>
    </location>
</feature>
<evidence type="ECO:0000259" key="2">
    <source>
        <dbReference type="Pfam" id="PF11824"/>
    </source>
</evidence>
<dbReference type="Pfam" id="PF07705">
    <property type="entry name" value="CARDB"/>
    <property type="match status" value="1"/>
</dbReference>
<dbReference type="GeneID" id="24832254"/>
<dbReference type="InterPro" id="IPR021779">
    <property type="entry name" value="DUF3344"/>
</dbReference>
<dbReference type="Gene3D" id="2.60.40.10">
    <property type="entry name" value="Immunoglobulins"/>
    <property type="match status" value="2"/>
</dbReference>
<gene>
    <name evidence="3" type="ORF">MSHOH_2929</name>
</gene>
<dbReference type="EMBL" id="CP009516">
    <property type="protein sequence ID" value="AKB79412.1"/>
    <property type="molecule type" value="Genomic_DNA"/>
</dbReference>
<dbReference type="RefSeq" id="WP_048141044.1">
    <property type="nucleotide sequence ID" value="NZ_CP009516.1"/>
</dbReference>
<dbReference type="KEGG" id="mhor:MSHOH_2929"/>
<dbReference type="Pfam" id="PF11824">
    <property type="entry name" value="DUF3344"/>
    <property type="match status" value="1"/>
</dbReference>
<reference evidence="3 4" key="1">
    <citation type="submission" date="2014-07" db="EMBL/GenBank/DDBJ databases">
        <title>Methanogenic archaea and the global carbon cycle.</title>
        <authorList>
            <person name="Henriksen J.R."/>
            <person name="Luke J."/>
            <person name="Reinhart S."/>
            <person name="Benedict M.N."/>
            <person name="Youngblut N.D."/>
            <person name="Metcalf M.E."/>
            <person name="Whitaker R.J."/>
            <person name="Metcalf W.W."/>
        </authorList>
    </citation>
    <scope>NUCLEOTIDE SEQUENCE [LARGE SCALE GENOMIC DNA]</scope>
    <source>
        <strain evidence="3 4">HB-1</strain>
    </source>
</reference>
<keyword evidence="4" id="KW-1185">Reference proteome</keyword>
<proteinExistence type="predicted"/>
<accession>A0A0E3SGD7</accession>